<keyword evidence="3" id="KW-0472">Membrane</keyword>
<dbReference type="RefSeq" id="WP_347308419.1">
    <property type="nucleotide sequence ID" value="NZ_JBAJEX010000006.1"/>
</dbReference>
<comment type="caution">
    <text evidence="4">The sequence shown here is derived from an EMBL/GenBank/DDBJ whole genome shotgun (WGS) entry which is preliminary data.</text>
</comment>
<evidence type="ECO:0000256" key="1">
    <source>
        <dbReference type="PROSITE-ProRule" id="PRU00339"/>
    </source>
</evidence>
<proteinExistence type="predicted"/>
<protein>
    <submittedName>
        <fullName evidence="4">Tetratricopeptide repeat protein</fullName>
    </submittedName>
</protein>
<evidence type="ECO:0000256" key="2">
    <source>
        <dbReference type="SAM" id="MobiDB-lite"/>
    </source>
</evidence>
<dbReference type="Pfam" id="PF14559">
    <property type="entry name" value="TPR_19"/>
    <property type="match status" value="1"/>
</dbReference>
<sequence>MSVINRMLQELDARHEQTGALPGTVRPAPPPAPNRLRWLVVTGVLVVLLALGGGFAWREWGRAQPPRAAVVPAPAAVEKPLPAPAAVEKPLPAPARTASAAAAATPSPAPEASHALAEQSLPRQTLAAAAQDQPSAVGKQATPALRTPSPTGLAASPAAPAQPRDAGVVKQISPAQRADQHYREALAQLASGRGEQAEALLKEALRLDPRHLGARQALLAQWVNARRLDEAEALLKAGLAEPTLAKGETAAALAMALARLQLERAGASAALATLDRYAPEAVGNAQYAAFEAALLQRLDRHAEAIARFQAALQGDPQRAQWWLGLALSLEAEGRAEQAIQAFERARSLPGLSPDLRAFAEQSLGRLRSRP</sequence>
<dbReference type="InterPro" id="IPR011990">
    <property type="entry name" value="TPR-like_helical_dom_sf"/>
</dbReference>
<reference evidence="4 5" key="1">
    <citation type="submission" date="2024-02" db="EMBL/GenBank/DDBJ databases">
        <title>New thermophilic sulfur-oxidizing bacteria from a hot springs of the Uzon caldera (Kamchatka, Russia).</title>
        <authorList>
            <person name="Dukat A.M."/>
            <person name="Elcheninov A.G."/>
            <person name="Frolov E.N."/>
        </authorList>
    </citation>
    <scope>NUCLEOTIDE SEQUENCE [LARGE SCALE GENOMIC DNA]</scope>
    <source>
        <strain evidence="4 5">AK1</strain>
    </source>
</reference>
<name>A0ABV0EFD9_9BURK</name>
<dbReference type="SUPFAM" id="SSF48452">
    <property type="entry name" value="TPR-like"/>
    <property type="match status" value="1"/>
</dbReference>
<gene>
    <name evidence="4" type="ORF">V6E02_08800</name>
</gene>
<dbReference type="PROSITE" id="PS50005">
    <property type="entry name" value="TPR"/>
    <property type="match status" value="1"/>
</dbReference>
<keyword evidence="3" id="KW-1133">Transmembrane helix</keyword>
<evidence type="ECO:0000313" key="5">
    <source>
        <dbReference type="Proteomes" id="UP001482231"/>
    </source>
</evidence>
<dbReference type="SMART" id="SM00028">
    <property type="entry name" value="TPR"/>
    <property type="match status" value="3"/>
</dbReference>
<dbReference type="InterPro" id="IPR019734">
    <property type="entry name" value="TPR_rpt"/>
</dbReference>
<organism evidence="4 5">
    <name type="scientific">Thiobacter aerophilum</name>
    <dbReference type="NCBI Taxonomy" id="3121275"/>
    <lineage>
        <taxon>Bacteria</taxon>
        <taxon>Pseudomonadati</taxon>
        <taxon>Pseudomonadota</taxon>
        <taxon>Betaproteobacteria</taxon>
        <taxon>Burkholderiales</taxon>
        <taxon>Thiobacteraceae</taxon>
        <taxon>Thiobacter</taxon>
    </lineage>
</organism>
<keyword evidence="5" id="KW-1185">Reference proteome</keyword>
<feature type="repeat" description="TPR" evidence="1">
    <location>
        <begin position="178"/>
        <end position="211"/>
    </location>
</feature>
<keyword evidence="3" id="KW-0812">Transmembrane</keyword>
<evidence type="ECO:0000313" key="4">
    <source>
        <dbReference type="EMBL" id="MEO1767309.1"/>
    </source>
</evidence>
<keyword evidence="1" id="KW-0802">TPR repeat</keyword>
<dbReference type="Proteomes" id="UP001482231">
    <property type="component" value="Unassembled WGS sequence"/>
</dbReference>
<feature type="region of interest" description="Disordered" evidence="2">
    <location>
        <begin position="93"/>
        <end position="175"/>
    </location>
</feature>
<dbReference type="Gene3D" id="1.25.40.10">
    <property type="entry name" value="Tetratricopeptide repeat domain"/>
    <property type="match status" value="1"/>
</dbReference>
<accession>A0ABV0EFD9</accession>
<evidence type="ECO:0000256" key="3">
    <source>
        <dbReference type="SAM" id="Phobius"/>
    </source>
</evidence>
<dbReference type="EMBL" id="JBAJEX010000006">
    <property type="protein sequence ID" value="MEO1767309.1"/>
    <property type="molecule type" value="Genomic_DNA"/>
</dbReference>
<feature type="compositionally biased region" description="Low complexity" evidence="2">
    <location>
        <begin position="93"/>
        <end position="115"/>
    </location>
</feature>
<feature type="transmembrane region" description="Helical" evidence="3">
    <location>
        <begin position="36"/>
        <end position="57"/>
    </location>
</feature>